<dbReference type="SUPFAM" id="SSF48452">
    <property type="entry name" value="TPR-like"/>
    <property type="match status" value="1"/>
</dbReference>
<accession>Q1J0P5</accession>
<dbReference type="Gene3D" id="1.25.40.10">
    <property type="entry name" value="Tetratricopeptide repeat domain"/>
    <property type="match status" value="1"/>
</dbReference>
<feature type="transmembrane region" description="Helical" evidence="1">
    <location>
        <begin position="20"/>
        <end position="37"/>
    </location>
</feature>
<feature type="transmembrane region" description="Helical" evidence="1">
    <location>
        <begin position="44"/>
        <end position="62"/>
    </location>
</feature>
<name>Q1J0P5_DEIGD</name>
<reference evidence="2" key="1">
    <citation type="submission" date="2006-04" db="EMBL/GenBank/DDBJ databases">
        <title>Complete sequence of chromosome of Deinococcus geothermalis DSM 11300.</title>
        <authorList>
            <consortium name="US DOE Joint Genome Institute"/>
            <person name="Copeland A."/>
            <person name="Lucas S."/>
            <person name="Lapidus A."/>
            <person name="Barry K."/>
            <person name="Detter J.C."/>
            <person name="Glavina del Rio T."/>
            <person name="Hammon N."/>
            <person name="Israni S."/>
            <person name="Dalin E."/>
            <person name="Tice H."/>
            <person name="Pitluck S."/>
            <person name="Brettin T."/>
            <person name="Bruce D."/>
            <person name="Han C."/>
            <person name="Tapia R."/>
            <person name="Saunders E."/>
            <person name="Gilna P."/>
            <person name="Schmutz J."/>
            <person name="Larimer F."/>
            <person name="Land M."/>
            <person name="Hauser L."/>
            <person name="Kyrpides N."/>
            <person name="Kim E."/>
            <person name="Daly M.J."/>
            <person name="Fredrickson J.K."/>
            <person name="Makarova K.S."/>
            <person name="Gaidamakova E.K."/>
            <person name="Zhai M."/>
            <person name="Richardson P."/>
        </authorList>
    </citation>
    <scope>NUCLEOTIDE SEQUENCE</scope>
    <source>
        <strain evidence="2">DSM 11300</strain>
    </source>
</reference>
<sequence length="266" mass="29537">MNPYHRRVTLFGFLNHFPWLVYLSAALQVIFLVHAVVTRRNLSWILILLVGSYLGVLAYLVLEVLPDLRGGGRRAGAALQTGLEAIKPLETRIREAQARLDESDTLAHRADLAALQARAGRLEEAQSTLTPLLSGIYADDPVVLLTSAELELTRGNPAAAEALLNRVDLRTSAATRTRTLTLLAQAQEAQGKTAEADATYREAMTAATTEEPRARYASFLLKHGRQAEAAALLDQLARTERRATRLYRRQEREWFQMAAGLRRALK</sequence>
<protein>
    <submittedName>
        <fullName evidence="2">Tetratricopeptide TPR_4</fullName>
    </submittedName>
</protein>
<evidence type="ECO:0000313" key="2">
    <source>
        <dbReference type="EMBL" id="ABF44939.1"/>
    </source>
</evidence>
<organism evidence="2 3">
    <name type="scientific">Deinococcus geothermalis (strain DSM 11300 / CIP 105573 / AG-3a)</name>
    <dbReference type="NCBI Taxonomy" id="319795"/>
    <lineage>
        <taxon>Bacteria</taxon>
        <taxon>Thermotogati</taxon>
        <taxon>Deinococcota</taxon>
        <taxon>Deinococci</taxon>
        <taxon>Deinococcales</taxon>
        <taxon>Deinococcaceae</taxon>
        <taxon>Deinococcus</taxon>
    </lineage>
</organism>
<dbReference type="HOGENOM" id="CLU_088596_0_0_0"/>
<evidence type="ECO:0000313" key="3">
    <source>
        <dbReference type="Proteomes" id="UP000002431"/>
    </source>
</evidence>
<dbReference type="Proteomes" id="UP000002431">
    <property type="component" value="Chromosome"/>
</dbReference>
<keyword evidence="1" id="KW-0812">Transmembrane</keyword>
<keyword evidence="3" id="KW-1185">Reference proteome</keyword>
<dbReference type="PIRSF" id="PIRSF030959">
    <property type="entry name" value="UCP030959"/>
    <property type="match status" value="1"/>
</dbReference>
<keyword evidence="1" id="KW-0472">Membrane</keyword>
<keyword evidence="1" id="KW-1133">Transmembrane helix</keyword>
<dbReference type="eggNOG" id="COG4700">
    <property type="taxonomic scope" value="Bacteria"/>
</dbReference>
<evidence type="ECO:0000256" key="1">
    <source>
        <dbReference type="SAM" id="Phobius"/>
    </source>
</evidence>
<dbReference type="AlphaFoldDB" id="Q1J0P5"/>
<dbReference type="STRING" id="319795.Dgeo_0637"/>
<dbReference type="InterPro" id="IPR011990">
    <property type="entry name" value="TPR-like_helical_dom_sf"/>
</dbReference>
<proteinExistence type="predicted"/>
<dbReference type="EMBL" id="CP000359">
    <property type="protein sequence ID" value="ABF44939.1"/>
    <property type="molecule type" value="Genomic_DNA"/>
</dbReference>
<dbReference type="InterPro" id="IPR014562">
    <property type="entry name" value="UCP030959_TPR_rpt-cont"/>
</dbReference>
<dbReference type="KEGG" id="dge:Dgeo_0637"/>
<gene>
    <name evidence="2" type="ordered locus">Dgeo_0637</name>
</gene>